<dbReference type="AlphaFoldDB" id="A0A222FFL3"/>
<feature type="region of interest" description="Disordered" evidence="1">
    <location>
        <begin position="91"/>
        <end position="120"/>
    </location>
</feature>
<name>A0A222FFL3_9GAMM</name>
<dbReference type="InterPro" id="IPR025392">
    <property type="entry name" value="DUF4124"/>
</dbReference>
<dbReference type="Pfam" id="PF13511">
    <property type="entry name" value="DUF4124"/>
    <property type="match status" value="1"/>
</dbReference>
<evidence type="ECO:0000256" key="1">
    <source>
        <dbReference type="SAM" id="MobiDB-lite"/>
    </source>
</evidence>
<keyword evidence="4" id="KW-1185">Reference proteome</keyword>
<gene>
    <name evidence="3" type="ORF">CHH28_03520</name>
</gene>
<dbReference type="EMBL" id="CP022530">
    <property type="protein sequence ID" value="ASP37798.1"/>
    <property type="molecule type" value="Genomic_DNA"/>
</dbReference>
<organism evidence="3 4">
    <name type="scientific">Bacterioplanes sanyensis</name>
    <dbReference type="NCBI Taxonomy" id="1249553"/>
    <lineage>
        <taxon>Bacteria</taxon>
        <taxon>Pseudomonadati</taxon>
        <taxon>Pseudomonadota</taxon>
        <taxon>Gammaproteobacteria</taxon>
        <taxon>Oceanospirillales</taxon>
        <taxon>Oceanospirillaceae</taxon>
        <taxon>Bacterioplanes</taxon>
    </lineage>
</organism>
<reference evidence="3 4" key="1">
    <citation type="submission" date="2017-07" db="EMBL/GenBank/DDBJ databases">
        <title>Annotated genome sequence of Bacterioplanes sanyensis isolated from Red Sea.</title>
        <authorList>
            <person name="Rehman Z.U."/>
        </authorList>
    </citation>
    <scope>NUCLEOTIDE SEQUENCE [LARGE SCALE GENOMIC DNA]</scope>
    <source>
        <strain evidence="3 4">NV9</strain>
    </source>
</reference>
<evidence type="ECO:0000313" key="3">
    <source>
        <dbReference type="EMBL" id="ASP37798.1"/>
    </source>
</evidence>
<evidence type="ECO:0000259" key="2">
    <source>
        <dbReference type="Pfam" id="PF13511"/>
    </source>
</evidence>
<proteinExistence type="predicted"/>
<dbReference type="Proteomes" id="UP000202440">
    <property type="component" value="Chromosome"/>
</dbReference>
<accession>A0A222FFL3</accession>
<evidence type="ECO:0000313" key="4">
    <source>
        <dbReference type="Proteomes" id="UP000202440"/>
    </source>
</evidence>
<protein>
    <recommendedName>
        <fullName evidence="2">DUF4124 domain-containing protein</fullName>
    </recommendedName>
</protein>
<sequence>MKTRTKFRLGFMLLLLGGALMGPYLMSRYLNMGSAPEMRPDVLSTESTRQTYFKWQDANGQWHFGDEPPEGVQVHSVNVDTAANILQPVAVAKKQPEADKKPDDAPQKTLPLPMTVDPDGVKDMMEKAENVQNLMNERNEQLKQLQ</sequence>
<dbReference type="RefSeq" id="WP_094059007.1">
    <property type="nucleotide sequence ID" value="NZ_CP022530.1"/>
</dbReference>
<feature type="domain" description="DUF4124" evidence="2">
    <location>
        <begin position="43"/>
        <end position="90"/>
    </location>
</feature>
<dbReference type="KEGG" id="bsan:CHH28_03520"/>
<feature type="compositionally biased region" description="Basic and acidic residues" evidence="1">
    <location>
        <begin position="94"/>
        <end position="106"/>
    </location>
</feature>
<dbReference type="OrthoDB" id="6079871at2"/>